<comment type="caution">
    <text evidence="1">The sequence shown here is derived from an EMBL/GenBank/DDBJ whole genome shotgun (WGS) entry which is preliminary data.</text>
</comment>
<proteinExistence type="predicted"/>
<dbReference type="EMBL" id="RCBY01000199">
    <property type="protein sequence ID" value="RQH29110.1"/>
    <property type="molecule type" value="Genomic_DNA"/>
</dbReference>
<protein>
    <submittedName>
        <fullName evidence="1">Uncharacterized protein</fullName>
    </submittedName>
</protein>
<feature type="non-terminal residue" evidence="1">
    <location>
        <position position="1"/>
    </location>
</feature>
<keyword evidence="2" id="KW-1185">Reference proteome</keyword>
<gene>
    <name evidence="1" type="ORF">D5R40_25065</name>
</gene>
<dbReference type="Proteomes" id="UP000269154">
    <property type="component" value="Unassembled WGS sequence"/>
</dbReference>
<sequence>IKQQTELDCSIVLQRSYSTEKKERSGSSLLHKLKEIKSEIKNNALIIVVLWNDLLESVYREIKDTVKPHFSQCVKEK</sequence>
<dbReference type="AlphaFoldDB" id="A0A3N6P651"/>
<accession>A0A3N6P651</accession>
<dbReference type="RefSeq" id="WP_205127689.1">
    <property type="nucleotide sequence ID" value="NZ_CAWOLW010000111.1"/>
</dbReference>
<organism evidence="1 2">
    <name type="scientific">Okeania hirsuta</name>
    <dbReference type="NCBI Taxonomy" id="1458930"/>
    <lineage>
        <taxon>Bacteria</taxon>
        <taxon>Bacillati</taxon>
        <taxon>Cyanobacteriota</taxon>
        <taxon>Cyanophyceae</taxon>
        <taxon>Oscillatoriophycideae</taxon>
        <taxon>Oscillatoriales</taxon>
        <taxon>Microcoleaceae</taxon>
        <taxon>Okeania</taxon>
    </lineage>
</organism>
<name>A0A3N6P651_9CYAN</name>
<evidence type="ECO:0000313" key="1">
    <source>
        <dbReference type="EMBL" id="RQH29110.1"/>
    </source>
</evidence>
<evidence type="ECO:0000313" key="2">
    <source>
        <dbReference type="Proteomes" id="UP000269154"/>
    </source>
</evidence>
<reference evidence="1 2" key="1">
    <citation type="journal article" date="2018" name="ACS Chem. Biol.">
        <title>Ketoreductase domain dysfunction expands chemodiversity: malyngamide biosynthesis in the cyanobacterium Okeania hirsuta.</title>
        <authorList>
            <person name="Moss N.A."/>
            <person name="Leao T."/>
            <person name="Rankin M."/>
            <person name="McCullough T.M."/>
            <person name="Qu P."/>
            <person name="Korobeynikov A."/>
            <person name="Smith J.L."/>
            <person name="Gerwick L."/>
            <person name="Gerwick W.H."/>
        </authorList>
    </citation>
    <scope>NUCLEOTIDE SEQUENCE [LARGE SCALE GENOMIC DNA]</scope>
    <source>
        <strain evidence="1 2">PAB10Feb10-1</strain>
    </source>
</reference>